<dbReference type="InterPro" id="IPR050267">
    <property type="entry name" value="Anti-sigma-factor_SerPK"/>
</dbReference>
<accession>A0A0P6XWT5</accession>
<gene>
    <name evidence="3" type="ORF">SE18_10275</name>
</gene>
<dbReference type="InterPro" id="IPR003594">
    <property type="entry name" value="HATPase_dom"/>
</dbReference>
<dbReference type="EMBL" id="LGKP01000017">
    <property type="protein sequence ID" value="KPL88169.1"/>
    <property type="molecule type" value="Genomic_DNA"/>
</dbReference>
<comment type="caution">
    <text evidence="3">The sequence shown here is derived from an EMBL/GenBank/DDBJ whole genome shotgun (WGS) entry which is preliminary data.</text>
</comment>
<keyword evidence="1" id="KW-0808">Transferase</keyword>
<evidence type="ECO:0000313" key="4">
    <source>
        <dbReference type="Proteomes" id="UP000050277"/>
    </source>
</evidence>
<keyword evidence="4" id="KW-1185">Reference proteome</keyword>
<dbReference type="Proteomes" id="UP000050277">
    <property type="component" value="Unassembled WGS sequence"/>
</dbReference>
<sequence length="147" mass="16416">MELIFPSQLGYEKIAREAIGTLARNMGFDPTRVEDLRTALSEACINAIEHGNQRQTQRRIHITCTISRNRLVLVISDEGLRFHPSQEIETATIEQKLAGLASARGMGLMLIEQLVDECGFLPSRPGQGNRFRLAMYNPPRRHGSATA</sequence>
<dbReference type="SUPFAM" id="SSF55874">
    <property type="entry name" value="ATPase domain of HSP90 chaperone/DNA topoisomerase II/histidine kinase"/>
    <property type="match status" value="1"/>
</dbReference>
<evidence type="ECO:0000256" key="1">
    <source>
        <dbReference type="ARBA" id="ARBA00022527"/>
    </source>
</evidence>
<name>A0A0P6XWT5_9CHLR</name>
<keyword evidence="1" id="KW-0418">Kinase</keyword>
<dbReference type="Pfam" id="PF13581">
    <property type="entry name" value="HATPase_c_2"/>
    <property type="match status" value="1"/>
</dbReference>
<dbReference type="InterPro" id="IPR036890">
    <property type="entry name" value="HATPase_C_sf"/>
</dbReference>
<dbReference type="PANTHER" id="PTHR35526:SF3">
    <property type="entry name" value="ANTI-SIGMA-F FACTOR RSBW"/>
    <property type="match status" value="1"/>
</dbReference>
<organism evidence="3 4">
    <name type="scientific">Herpetosiphon geysericola</name>
    <dbReference type="NCBI Taxonomy" id="70996"/>
    <lineage>
        <taxon>Bacteria</taxon>
        <taxon>Bacillati</taxon>
        <taxon>Chloroflexota</taxon>
        <taxon>Chloroflexia</taxon>
        <taxon>Herpetosiphonales</taxon>
        <taxon>Herpetosiphonaceae</taxon>
        <taxon>Herpetosiphon</taxon>
    </lineage>
</organism>
<dbReference type="PANTHER" id="PTHR35526">
    <property type="entry name" value="ANTI-SIGMA-F FACTOR RSBW-RELATED"/>
    <property type="match status" value="1"/>
</dbReference>
<dbReference type="Gene3D" id="3.30.565.10">
    <property type="entry name" value="Histidine kinase-like ATPase, C-terminal domain"/>
    <property type="match status" value="1"/>
</dbReference>
<evidence type="ECO:0000313" key="3">
    <source>
        <dbReference type="EMBL" id="KPL88169.1"/>
    </source>
</evidence>
<proteinExistence type="predicted"/>
<dbReference type="CDD" id="cd16936">
    <property type="entry name" value="HATPase_RsbW-like"/>
    <property type="match status" value="1"/>
</dbReference>
<dbReference type="STRING" id="70996.SE18_10275"/>
<evidence type="ECO:0000259" key="2">
    <source>
        <dbReference type="Pfam" id="PF13581"/>
    </source>
</evidence>
<protein>
    <recommendedName>
        <fullName evidence="2">Histidine kinase/HSP90-like ATPase domain-containing protein</fullName>
    </recommendedName>
</protein>
<dbReference type="AlphaFoldDB" id="A0A0P6XWT5"/>
<keyword evidence="1" id="KW-0723">Serine/threonine-protein kinase</keyword>
<reference evidence="3 4" key="1">
    <citation type="submission" date="2015-07" db="EMBL/GenBank/DDBJ databases">
        <title>Whole genome sequence of Herpetosiphon geysericola DSM 7119.</title>
        <authorList>
            <person name="Hemp J."/>
            <person name="Ward L.M."/>
            <person name="Pace L.A."/>
            <person name="Fischer W.W."/>
        </authorList>
    </citation>
    <scope>NUCLEOTIDE SEQUENCE [LARGE SCALE GENOMIC DNA]</scope>
    <source>
        <strain evidence="3 4">DSM 7119</strain>
    </source>
</reference>
<dbReference type="GO" id="GO:0004674">
    <property type="term" value="F:protein serine/threonine kinase activity"/>
    <property type="evidence" value="ECO:0007669"/>
    <property type="project" value="UniProtKB-KW"/>
</dbReference>
<feature type="domain" description="Histidine kinase/HSP90-like ATPase" evidence="2">
    <location>
        <begin position="5"/>
        <end position="130"/>
    </location>
</feature>